<dbReference type="Proteomes" id="UP001146120">
    <property type="component" value="Unassembled WGS sequence"/>
</dbReference>
<protein>
    <submittedName>
        <fullName evidence="2">Uncharacterized protein</fullName>
    </submittedName>
</protein>
<accession>A0AAV2YVI3</accession>
<organism evidence="2 3">
    <name type="scientific">Lagenidium giganteum</name>
    <dbReference type="NCBI Taxonomy" id="4803"/>
    <lineage>
        <taxon>Eukaryota</taxon>
        <taxon>Sar</taxon>
        <taxon>Stramenopiles</taxon>
        <taxon>Oomycota</taxon>
        <taxon>Peronosporomycetes</taxon>
        <taxon>Pythiales</taxon>
        <taxon>Pythiaceae</taxon>
    </lineage>
</organism>
<gene>
    <name evidence="2" type="ORF">N0F65_003690</name>
</gene>
<keyword evidence="1" id="KW-0472">Membrane</keyword>
<proteinExistence type="predicted"/>
<reference evidence="2" key="2">
    <citation type="journal article" date="2023" name="Microbiol Resour">
        <title>Decontamination and Annotation of the Draft Genome Sequence of the Oomycete Lagenidium giganteum ARSEF 373.</title>
        <authorList>
            <person name="Morgan W.R."/>
            <person name="Tartar A."/>
        </authorList>
    </citation>
    <scope>NUCLEOTIDE SEQUENCE</scope>
    <source>
        <strain evidence="2">ARSEF 373</strain>
    </source>
</reference>
<name>A0AAV2YVI3_9STRA</name>
<dbReference type="EMBL" id="DAKRPA010000139">
    <property type="protein sequence ID" value="DAZ97326.1"/>
    <property type="molecule type" value="Genomic_DNA"/>
</dbReference>
<evidence type="ECO:0000313" key="3">
    <source>
        <dbReference type="Proteomes" id="UP001146120"/>
    </source>
</evidence>
<comment type="caution">
    <text evidence="2">The sequence shown here is derived from an EMBL/GenBank/DDBJ whole genome shotgun (WGS) entry which is preliminary data.</text>
</comment>
<feature type="transmembrane region" description="Helical" evidence="1">
    <location>
        <begin position="6"/>
        <end position="27"/>
    </location>
</feature>
<evidence type="ECO:0000313" key="2">
    <source>
        <dbReference type="EMBL" id="DAZ97326.1"/>
    </source>
</evidence>
<keyword evidence="1" id="KW-0812">Transmembrane</keyword>
<dbReference type="AlphaFoldDB" id="A0AAV2YVI3"/>
<reference evidence="2" key="1">
    <citation type="submission" date="2022-11" db="EMBL/GenBank/DDBJ databases">
        <authorList>
            <person name="Morgan W.R."/>
            <person name="Tartar A."/>
        </authorList>
    </citation>
    <scope>NUCLEOTIDE SEQUENCE</scope>
    <source>
        <strain evidence="2">ARSEF 373</strain>
    </source>
</reference>
<keyword evidence="1" id="KW-1133">Transmembrane helix</keyword>
<sequence>MIPVNVKSYIGMGSTVVYVGLATLLAYSAYSLSQIANTDVMLGRVQQTFTREKWNIPIMTLLQGKKDIRFISTPLDILAQPGTQSLADLQYEVGDLNLRPCP</sequence>
<evidence type="ECO:0000256" key="1">
    <source>
        <dbReference type="SAM" id="Phobius"/>
    </source>
</evidence>
<keyword evidence="3" id="KW-1185">Reference proteome</keyword>